<feature type="region of interest" description="Disordered" evidence="1">
    <location>
        <begin position="1"/>
        <end position="61"/>
    </location>
</feature>
<keyword evidence="3" id="KW-1185">Reference proteome</keyword>
<evidence type="ECO:0000256" key="1">
    <source>
        <dbReference type="SAM" id="MobiDB-lite"/>
    </source>
</evidence>
<reference evidence="2" key="1">
    <citation type="submission" date="2020-06" db="EMBL/GenBank/DDBJ databases">
        <authorList>
            <person name="Li T."/>
            <person name="Hu X."/>
            <person name="Zhang T."/>
            <person name="Song X."/>
            <person name="Zhang H."/>
            <person name="Dai N."/>
            <person name="Sheng W."/>
            <person name="Hou X."/>
            <person name="Wei L."/>
        </authorList>
    </citation>
    <scope>NUCLEOTIDE SEQUENCE</scope>
    <source>
        <strain evidence="2">3651</strain>
        <tissue evidence="2">Leaf</tissue>
    </source>
</reference>
<sequence length="277" mass="31456">MKKTGKDIDHKSEELSSSENSPVAADVSDPSKLQKHTQASAKTVIEGSDGSIRAGKRSGREYWQHTKKWSQEFLESYNAETDPEAKAVMKDIGKDLDRWITEKEIQEADDLMNKVPRKGQKSIKQKLDKCIELYTLENGEQRVGFYSLEMAADLELDPKQYHVIAFEDSGDCKNLCYIIQAHMEMLGNGNAFDAYREAKANGFSVTVIRKGQLQLNVDKTLEEVEESIMEIGSKIYHDKITKERSVDINALMKGVLGVSKPAKRKRTKRRSKRRIKP</sequence>
<gene>
    <name evidence="2" type="ORF">Salat_2263900</name>
</gene>
<evidence type="ECO:0000313" key="2">
    <source>
        <dbReference type="EMBL" id="KAK4418511.1"/>
    </source>
</evidence>
<evidence type="ECO:0000313" key="3">
    <source>
        <dbReference type="Proteomes" id="UP001293254"/>
    </source>
</evidence>
<organism evidence="2 3">
    <name type="scientific">Sesamum alatum</name>
    <dbReference type="NCBI Taxonomy" id="300844"/>
    <lineage>
        <taxon>Eukaryota</taxon>
        <taxon>Viridiplantae</taxon>
        <taxon>Streptophyta</taxon>
        <taxon>Embryophyta</taxon>
        <taxon>Tracheophyta</taxon>
        <taxon>Spermatophyta</taxon>
        <taxon>Magnoliopsida</taxon>
        <taxon>eudicotyledons</taxon>
        <taxon>Gunneridae</taxon>
        <taxon>Pentapetalae</taxon>
        <taxon>asterids</taxon>
        <taxon>lamiids</taxon>
        <taxon>Lamiales</taxon>
        <taxon>Pedaliaceae</taxon>
        <taxon>Sesamum</taxon>
    </lineage>
</organism>
<dbReference type="PANTHER" id="PTHR34962">
    <property type="entry name" value="EMBRYO DEFECTIVE 1703-RELATED"/>
    <property type="match status" value="1"/>
</dbReference>
<accession>A0AAE1XUW2</accession>
<dbReference type="EMBL" id="JACGWO010000009">
    <property type="protein sequence ID" value="KAK4418511.1"/>
    <property type="molecule type" value="Genomic_DNA"/>
</dbReference>
<comment type="caution">
    <text evidence="2">The sequence shown here is derived from an EMBL/GenBank/DDBJ whole genome shotgun (WGS) entry which is preliminary data.</text>
</comment>
<protein>
    <submittedName>
        <fullName evidence="2">Uncharacterized protein</fullName>
    </submittedName>
</protein>
<feature type="compositionally biased region" description="Basic and acidic residues" evidence="1">
    <location>
        <begin position="1"/>
        <end position="14"/>
    </location>
</feature>
<name>A0AAE1XUW2_9LAMI</name>
<proteinExistence type="predicted"/>
<dbReference type="AlphaFoldDB" id="A0AAE1XUW2"/>
<reference evidence="2" key="2">
    <citation type="journal article" date="2024" name="Plant">
        <title>Genomic evolution and insights into agronomic trait innovations of Sesamum species.</title>
        <authorList>
            <person name="Miao H."/>
            <person name="Wang L."/>
            <person name="Qu L."/>
            <person name="Liu H."/>
            <person name="Sun Y."/>
            <person name="Le M."/>
            <person name="Wang Q."/>
            <person name="Wei S."/>
            <person name="Zheng Y."/>
            <person name="Lin W."/>
            <person name="Duan Y."/>
            <person name="Cao H."/>
            <person name="Xiong S."/>
            <person name="Wang X."/>
            <person name="Wei L."/>
            <person name="Li C."/>
            <person name="Ma Q."/>
            <person name="Ju M."/>
            <person name="Zhao R."/>
            <person name="Li G."/>
            <person name="Mu C."/>
            <person name="Tian Q."/>
            <person name="Mei H."/>
            <person name="Zhang T."/>
            <person name="Gao T."/>
            <person name="Zhang H."/>
        </authorList>
    </citation>
    <scope>NUCLEOTIDE SEQUENCE</scope>
    <source>
        <strain evidence="2">3651</strain>
    </source>
</reference>
<dbReference type="PANTHER" id="PTHR34962:SF1">
    <property type="entry name" value="EMBRYO DEFECTIVE 1703-RELATED"/>
    <property type="match status" value="1"/>
</dbReference>
<dbReference type="Proteomes" id="UP001293254">
    <property type="component" value="Unassembled WGS sequence"/>
</dbReference>